<sequence length="143" mass="15996">MGRMTREKTATPARPVPPQLKWMTLPLLLELVSNGIGLLTLPFAQEQLIAQLQRTLPQLGVENLELSPALLQSTLWTTFFILMALTLLLYFVREGVKEGKGWAWIMSILIGVFSLLNLPFGPLIGLALLYGAFQPEVRAYFGR</sequence>
<dbReference type="KEGG" id="dpt:Deipr_1432"/>
<name>F0RJK4_DEIPM</name>
<keyword evidence="3" id="KW-1185">Reference proteome</keyword>
<keyword evidence="1" id="KW-1133">Transmembrane helix</keyword>
<organism evidence="2 3">
    <name type="scientific">Deinococcus proteolyticus (strain ATCC 35074 / DSM 20540 / JCM 6276 / NBRC 101906 / NCIMB 13154 / VKM Ac-1939 / CCM 2703 / MRP)</name>
    <dbReference type="NCBI Taxonomy" id="693977"/>
    <lineage>
        <taxon>Bacteria</taxon>
        <taxon>Thermotogati</taxon>
        <taxon>Deinococcota</taxon>
        <taxon>Deinococci</taxon>
        <taxon>Deinococcales</taxon>
        <taxon>Deinococcaceae</taxon>
        <taxon>Deinococcus</taxon>
    </lineage>
</organism>
<protein>
    <submittedName>
        <fullName evidence="2">Uncharacterized protein</fullName>
    </submittedName>
</protein>
<evidence type="ECO:0000313" key="3">
    <source>
        <dbReference type="Proteomes" id="UP000007718"/>
    </source>
</evidence>
<feature type="transmembrane region" description="Helical" evidence="1">
    <location>
        <begin position="104"/>
        <end position="133"/>
    </location>
</feature>
<gene>
    <name evidence="2" type="ordered locus">Deipr_1432</name>
</gene>
<accession>F0RJK4</accession>
<dbReference type="AlphaFoldDB" id="F0RJK4"/>
<evidence type="ECO:0000256" key="1">
    <source>
        <dbReference type="SAM" id="Phobius"/>
    </source>
</evidence>
<dbReference type="STRING" id="693977.Deipr_1432"/>
<proteinExistence type="predicted"/>
<dbReference type="HOGENOM" id="CLU_1793310_0_0_0"/>
<evidence type="ECO:0000313" key="2">
    <source>
        <dbReference type="EMBL" id="ADY26574.1"/>
    </source>
</evidence>
<keyword evidence="1" id="KW-0472">Membrane</keyword>
<dbReference type="EMBL" id="CP002536">
    <property type="protein sequence ID" value="ADY26574.1"/>
    <property type="molecule type" value="Genomic_DNA"/>
</dbReference>
<feature type="transmembrane region" description="Helical" evidence="1">
    <location>
        <begin position="73"/>
        <end position="92"/>
    </location>
</feature>
<dbReference type="Proteomes" id="UP000007718">
    <property type="component" value="Chromosome"/>
</dbReference>
<reference evidence="2 3" key="2">
    <citation type="journal article" date="2012" name="Stand. Genomic Sci.">
        <title>Complete genome sequence of the orange-red pigmented, radioresistant Deinococcus proteolyticus type strain (MRP(T)).</title>
        <authorList>
            <person name="Copeland A."/>
            <person name="Zeytun A."/>
            <person name="Yassawong M."/>
            <person name="Nolan M."/>
            <person name="Lucas S."/>
            <person name="Hammon N."/>
            <person name="Deshpande S."/>
            <person name="Cheng J.F."/>
            <person name="Han C."/>
            <person name="Tapia R."/>
            <person name="Goodwin L.A."/>
            <person name="Pitluck S."/>
            <person name="Mavromatis K."/>
            <person name="Liolios K."/>
            <person name="Pagani I."/>
            <person name="Ivanova N."/>
            <person name="Mikhailova N."/>
            <person name="Pati A."/>
            <person name="Chen A."/>
            <person name="Palaniappan K."/>
            <person name="Land M."/>
            <person name="Hauser L."/>
            <person name="Jeffries C.D."/>
            <person name="Brambilla E.M."/>
            <person name="Rohde M."/>
            <person name="Sikorski J."/>
            <person name="Pukall R."/>
            <person name="Goker M."/>
            <person name="Detter J.C."/>
            <person name="Woyke T."/>
            <person name="Bristow J."/>
            <person name="Eisen J.A."/>
            <person name="Markowitz V."/>
            <person name="Hugenholtz P."/>
            <person name="Kyrpides N.C."/>
            <person name="Klenk H.P."/>
            <person name="Lapidus A."/>
        </authorList>
    </citation>
    <scope>NUCLEOTIDE SEQUENCE [LARGE SCALE GENOMIC DNA]</scope>
    <source>
        <strain evidence="3">ATCC 35074 / DSM 20540 / JCM 6276 / NBRC 101906 / NCIMB 13154 / VKM Ac-1939 / CCM 2703 / MRP</strain>
    </source>
</reference>
<reference evidence="3" key="1">
    <citation type="submission" date="2011-02" db="EMBL/GenBank/DDBJ databases">
        <title>The complete sequence of chromosome of Deinococcus proteolyticus DSM 20540.</title>
        <authorList>
            <consortium name="US DOE Joint Genome Institute (JGI-PGF)"/>
            <person name="Lucas S."/>
            <person name="Copeland A."/>
            <person name="Lapidus A."/>
            <person name="Bruce D."/>
            <person name="Goodwin L."/>
            <person name="Pitluck S."/>
            <person name="Kyrpides N."/>
            <person name="Mavromatis K."/>
            <person name="Pagani I."/>
            <person name="Ivanova N."/>
            <person name="Ovchinnikova G."/>
            <person name="Zeytun A."/>
            <person name="Detter J.C."/>
            <person name="Han C."/>
            <person name="Land M."/>
            <person name="Hauser L."/>
            <person name="Markowitz V."/>
            <person name="Cheng J.-F."/>
            <person name="Hugenholtz P."/>
            <person name="Woyke T."/>
            <person name="Wu D."/>
            <person name="Pukall R."/>
            <person name="Steenblock K."/>
            <person name="Brambilla E."/>
            <person name="Klenk H.-P."/>
            <person name="Eisen J.A."/>
        </authorList>
    </citation>
    <scope>NUCLEOTIDE SEQUENCE [LARGE SCALE GENOMIC DNA]</scope>
    <source>
        <strain evidence="3">ATCC 35074 / DSM 20540 / JCM 6276 / NBRC 101906 / NCIMB 13154 / VKM Ac-1939 / CCM 2703 / MRP</strain>
    </source>
</reference>
<keyword evidence="1" id="KW-0812">Transmembrane</keyword>